<dbReference type="AlphaFoldDB" id="A0A8R7VHW7"/>
<dbReference type="Gramene" id="TuG1812S0001324300.01.T03">
    <property type="protein sequence ID" value="TuG1812S0001324300.01.T03.s_cds14542"/>
    <property type="gene ID" value="TuG1812S0001324300.01"/>
</dbReference>
<evidence type="ECO:0000313" key="3">
    <source>
        <dbReference type="Proteomes" id="UP000015106"/>
    </source>
</evidence>
<proteinExistence type="predicted"/>
<reference evidence="1" key="2">
    <citation type="submission" date="2018-03" db="EMBL/GenBank/DDBJ databases">
        <title>The Triticum urartu genome reveals the dynamic nature of wheat genome evolution.</title>
        <authorList>
            <person name="Ling H."/>
            <person name="Ma B."/>
            <person name="Shi X."/>
            <person name="Liu H."/>
            <person name="Dong L."/>
            <person name="Sun H."/>
            <person name="Cao Y."/>
            <person name="Gao Q."/>
            <person name="Zheng S."/>
            <person name="Li Y."/>
            <person name="Yu Y."/>
            <person name="Du H."/>
            <person name="Qi M."/>
            <person name="Li Y."/>
            <person name="Yu H."/>
            <person name="Cui Y."/>
            <person name="Wang N."/>
            <person name="Chen C."/>
            <person name="Wu H."/>
            <person name="Zhao Y."/>
            <person name="Zhang J."/>
            <person name="Li Y."/>
            <person name="Zhou W."/>
            <person name="Zhang B."/>
            <person name="Hu W."/>
            <person name="Eijk M."/>
            <person name="Tang J."/>
            <person name="Witsenboer H."/>
            <person name="Zhao S."/>
            <person name="Li Z."/>
            <person name="Zhang A."/>
            <person name="Wang D."/>
            <person name="Liang C."/>
        </authorList>
    </citation>
    <scope>NUCLEOTIDE SEQUENCE [LARGE SCALE GENOMIC DNA]</scope>
    <source>
        <strain evidence="1">cv. G1812</strain>
    </source>
</reference>
<organism evidence="2 3">
    <name type="scientific">Triticum urartu</name>
    <name type="common">Red wild einkorn</name>
    <name type="synonym">Crithodium urartu</name>
    <dbReference type="NCBI Taxonomy" id="4572"/>
    <lineage>
        <taxon>Eukaryota</taxon>
        <taxon>Viridiplantae</taxon>
        <taxon>Streptophyta</taxon>
        <taxon>Embryophyta</taxon>
        <taxon>Tracheophyta</taxon>
        <taxon>Spermatophyta</taxon>
        <taxon>Magnoliopsida</taxon>
        <taxon>Liliopsida</taxon>
        <taxon>Poales</taxon>
        <taxon>Poaceae</taxon>
        <taxon>BOP clade</taxon>
        <taxon>Pooideae</taxon>
        <taxon>Triticodae</taxon>
        <taxon>Triticeae</taxon>
        <taxon>Triticinae</taxon>
        <taxon>Triticum</taxon>
    </lineage>
</organism>
<keyword evidence="3" id="KW-1185">Reference proteome</keyword>
<evidence type="ECO:0000313" key="1">
    <source>
        <dbReference type="EnsemblPlants" id="TuG1812G0200002165.01.T02.cds270299"/>
    </source>
</evidence>
<sequence length="107" mass="11310">MPPELHHPIGRRPRRHEVAGIAQFAVGEGASDASEAAASSTYASPWGSLCCWRTARPRWCGARLPDHPTAGVGGWHSHNSSSGVSVAWSSKPIAPSTIMLISSCYSS</sequence>
<dbReference type="Gramene" id="TuG1812S0001324300.01.T02">
    <property type="protein sequence ID" value="TuG1812S0001324300.01.T02.s_cds14542"/>
    <property type="gene ID" value="TuG1812S0001324300.01"/>
</dbReference>
<dbReference type="Proteomes" id="UP000015106">
    <property type="component" value="Chromosome 2"/>
</dbReference>
<accession>A0A8R7VHW7</accession>
<dbReference type="EnsemblPlants" id="TuG1812S0001324300.01.T03">
    <property type="protein sequence ID" value="TuG1812S0001324300.01.T03.s_cds14542"/>
    <property type="gene ID" value="TuG1812S0001324300.01"/>
</dbReference>
<reference evidence="3" key="1">
    <citation type="journal article" date="2013" name="Nature">
        <title>Draft genome of the wheat A-genome progenitor Triticum urartu.</title>
        <authorList>
            <person name="Ling H.Q."/>
            <person name="Zhao S."/>
            <person name="Liu D."/>
            <person name="Wang J."/>
            <person name="Sun H."/>
            <person name="Zhang C."/>
            <person name="Fan H."/>
            <person name="Li D."/>
            <person name="Dong L."/>
            <person name="Tao Y."/>
            <person name="Gao C."/>
            <person name="Wu H."/>
            <person name="Li Y."/>
            <person name="Cui Y."/>
            <person name="Guo X."/>
            <person name="Zheng S."/>
            <person name="Wang B."/>
            <person name="Yu K."/>
            <person name="Liang Q."/>
            <person name="Yang W."/>
            <person name="Lou X."/>
            <person name="Chen J."/>
            <person name="Feng M."/>
            <person name="Jian J."/>
            <person name="Zhang X."/>
            <person name="Luo G."/>
            <person name="Jiang Y."/>
            <person name="Liu J."/>
            <person name="Wang Z."/>
            <person name="Sha Y."/>
            <person name="Zhang B."/>
            <person name="Wu H."/>
            <person name="Tang D."/>
            <person name="Shen Q."/>
            <person name="Xue P."/>
            <person name="Zou S."/>
            <person name="Wang X."/>
            <person name="Liu X."/>
            <person name="Wang F."/>
            <person name="Yang Y."/>
            <person name="An X."/>
            <person name="Dong Z."/>
            <person name="Zhang K."/>
            <person name="Zhang X."/>
            <person name="Luo M.C."/>
            <person name="Dvorak J."/>
            <person name="Tong Y."/>
            <person name="Wang J."/>
            <person name="Yang H."/>
            <person name="Li Z."/>
            <person name="Wang D."/>
            <person name="Zhang A."/>
            <person name="Wang J."/>
        </authorList>
    </citation>
    <scope>NUCLEOTIDE SEQUENCE</scope>
    <source>
        <strain evidence="3">cv. G1812</strain>
    </source>
</reference>
<dbReference type="EnsemblPlants" id="TuG1812G0200002165.01.T02">
    <property type="protein sequence ID" value="TuG1812G0200002165.01.T02.cds270299"/>
    <property type="gene ID" value="TuG1812G0200002165.01"/>
</dbReference>
<dbReference type="Gramene" id="TuG1812G0200002165.01.T02">
    <property type="protein sequence ID" value="TuG1812G0200002165.01.T02.cds270299"/>
    <property type="gene ID" value="TuG1812G0200002165.01"/>
</dbReference>
<name>A0A8R7VHW7_TRIUA</name>
<protein>
    <submittedName>
        <fullName evidence="2">Uncharacterized protein</fullName>
    </submittedName>
</protein>
<evidence type="ECO:0000313" key="2">
    <source>
        <dbReference type="EnsemblPlants" id="TuG1812S0001324300.01.T03.s_cds14542"/>
    </source>
</evidence>
<dbReference type="EnsemblPlants" id="TuG1812S0001324300.01.T02">
    <property type="protein sequence ID" value="TuG1812S0001324300.01.T02.s_cds14542"/>
    <property type="gene ID" value="TuG1812S0001324300.01"/>
</dbReference>
<reference evidence="2" key="3">
    <citation type="submission" date="2022-06" db="UniProtKB">
        <authorList>
            <consortium name="EnsemblPlants"/>
        </authorList>
    </citation>
    <scope>IDENTIFICATION</scope>
</reference>